<reference evidence="3 4" key="1">
    <citation type="journal article" date="2010" name="Nature">
        <title>The Ectocarpus genome and the independent evolution of multicellularity in brown algae.</title>
        <authorList>
            <person name="Cock J.M."/>
            <person name="Sterck L."/>
            <person name="Rouze P."/>
            <person name="Scornet D."/>
            <person name="Allen A.E."/>
            <person name="Amoutzias G."/>
            <person name="Anthouard V."/>
            <person name="Artiguenave F."/>
            <person name="Aury J.M."/>
            <person name="Badger J.H."/>
            <person name="Beszteri B."/>
            <person name="Billiau K."/>
            <person name="Bonnet E."/>
            <person name="Bothwell J.H."/>
            <person name="Bowler C."/>
            <person name="Boyen C."/>
            <person name="Brownlee C."/>
            <person name="Carrano C.J."/>
            <person name="Charrier B."/>
            <person name="Cho G.Y."/>
            <person name="Coelho S.M."/>
            <person name="Collen J."/>
            <person name="Corre E."/>
            <person name="Da Silva C."/>
            <person name="Delage L."/>
            <person name="Delaroque N."/>
            <person name="Dittami S.M."/>
            <person name="Doulbeau S."/>
            <person name="Elias M."/>
            <person name="Farnham G."/>
            <person name="Gachon C.M."/>
            <person name="Gschloessl B."/>
            <person name="Heesch S."/>
            <person name="Jabbari K."/>
            <person name="Jubin C."/>
            <person name="Kawai H."/>
            <person name="Kimura K."/>
            <person name="Kloareg B."/>
            <person name="Kupper F.C."/>
            <person name="Lang D."/>
            <person name="Le Bail A."/>
            <person name="Leblanc C."/>
            <person name="Lerouge P."/>
            <person name="Lohr M."/>
            <person name="Lopez P.J."/>
            <person name="Martens C."/>
            <person name="Maumus F."/>
            <person name="Michel G."/>
            <person name="Miranda-Saavedra D."/>
            <person name="Morales J."/>
            <person name="Moreau H."/>
            <person name="Motomura T."/>
            <person name="Nagasato C."/>
            <person name="Napoli C.A."/>
            <person name="Nelson D.R."/>
            <person name="Nyvall-Collen P."/>
            <person name="Peters A.F."/>
            <person name="Pommier C."/>
            <person name="Potin P."/>
            <person name="Poulain J."/>
            <person name="Quesneville H."/>
            <person name="Read B."/>
            <person name="Rensing S.A."/>
            <person name="Ritter A."/>
            <person name="Rousvoal S."/>
            <person name="Samanta M."/>
            <person name="Samson G."/>
            <person name="Schroeder D.C."/>
            <person name="Segurens B."/>
            <person name="Strittmatter M."/>
            <person name="Tonon T."/>
            <person name="Tregear J.W."/>
            <person name="Valentin K."/>
            <person name="von Dassow P."/>
            <person name="Yamagishi T."/>
            <person name="Van de Peer Y."/>
            <person name="Wincker P."/>
        </authorList>
    </citation>
    <scope>NUCLEOTIDE SEQUENCE [LARGE SCALE GENOMIC DNA]</scope>
    <source>
        <strain evidence="4">Ec32 / CCAP1310/4</strain>
    </source>
</reference>
<feature type="region of interest" description="Disordered" evidence="1">
    <location>
        <begin position="309"/>
        <end position="342"/>
    </location>
</feature>
<accession>D7FIX7</accession>
<dbReference type="EMBL" id="FN647898">
    <property type="protein sequence ID" value="CBJ28925.1"/>
    <property type="molecule type" value="Genomic_DNA"/>
</dbReference>
<dbReference type="SUPFAM" id="SSF54695">
    <property type="entry name" value="POZ domain"/>
    <property type="match status" value="1"/>
</dbReference>
<protein>
    <recommendedName>
        <fullName evidence="2">Potassium channel tetramerisation-type BTB domain-containing protein</fullName>
    </recommendedName>
</protein>
<feature type="compositionally biased region" description="Basic and acidic residues" evidence="1">
    <location>
        <begin position="322"/>
        <end position="332"/>
    </location>
</feature>
<dbReference type="Proteomes" id="UP000002630">
    <property type="component" value="Linkage Group LG34"/>
</dbReference>
<dbReference type="Gene3D" id="3.30.710.10">
    <property type="entry name" value="Potassium Channel Kv1.1, Chain A"/>
    <property type="match status" value="1"/>
</dbReference>
<feature type="region of interest" description="Disordered" evidence="1">
    <location>
        <begin position="1"/>
        <end position="22"/>
    </location>
</feature>
<dbReference type="AlphaFoldDB" id="D7FIX7"/>
<keyword evidence="4" id="KW-1185">Reference proteome</keyword>
<dbReference type="OrthoDB" id="2414723at2759"/>
<feature type="domain" description="Potassium channel tetramerisation-type BTB" evidence="2">
    <location>
        <begin position="400"/>
        <end position="463"/>
    </location>
</feature>
<dbReference type="InterPro" id="IPR011333">
    <property type="entry name" value="SKP1/BTB/POZ_sf"/>
</dbReference>
<dbReference type="GO" id="GO:0051260">
    <property type="term" value="P:protein homooligomerization"/>
    <property type="evidence" value="ECO:0007669"/>
    <property type="project" value="InterPro"/>
</dbReference>
<evidence type="ECO:0000259" key="2">
    <source>
        <dbReference type="Pfam" id="PF02214"/>
    </source>
</evidence>
<dbReference type="Pfam" id="PF02214">
    <property type="entry name" value="BTB_2"/>
    <property type="match status" value="1"/>
</dbReference>
<evidence type="ECO:0000313" key="4">
    <source>
        <dbReference type="Proteomes" id="UP000002630"/>
    </source>
</evidence>
<evidence type="ECO:0000256" key="1">
    <source>
        <dbReference type="SAM" id="MobiDB-lite"/>
    </source>
</evidence>
<evidence type="ECO:0000313" key="3">
    <source>
        <dbReference type="EMBL" id="CBJ28925.1"/>
    </source>
</evidence>
<gene>
    <name evidence="3" type="ORF">Esi_0124_0033</name>
</gene>
<dbReference type="EMBL" id="FN649759">
    <property type="protein sequence ID" value="CBJ28925.1"/>
    <property type="molecule type" value="Genomic_DNA"/>
</dbReference>
<organism evidence="3 4">
    <name type="scientific">Ectocarpus siliculosus</name>
    <name type="common">Brown alga</name>
    <name type="synonym">Conferva siliculosa</name>
    <dbReference type="NCBI Taxonomy" id="2880"/>
    <lineage>
        <taxon>Eukaryota</taxon>
        <taxon>Sar</taxon>
        <taxon>Stramenopiles</taxon>
        <taxon>Ochrophyta</taxon>
        <taxon>PX clade</taxon>
        <taxon>Phaeophyceae</taxon>
        <taxon>Ectocarpales</taxon>
        <taxon>Ectocarpaceae</taxon>
        <taxon>Ectocarpus</taxon>
    </lineage>
</organism>
<dbReference type="InParanoid" id="D7FIX7"/>
<proteinExistence type="predicted"/>
<name>D7FIX7_ECTSI</name>
<dbReference type="InterPro" id="IPR003131">
    <property type="entry name" value="T1-type_BTB"/>
</dbReference>
<sequence>MEASARATEAALSQRRREMDQAWDDTDQGWQELQAHMTEGKGEQPSSTWALGDLFEAEWDKRVPRDADGRIVLDESPICVKHLIEALLLRPNAANGTATGEADMSRDDQPDLFHHTARVLGLSGQLAPVGMTIKGGTTTFDPHEASKLTAVVQRWCPGNPGAACQDRCGDQSSPTTITFLRVKGRGAAATDCIIGGFSSIPWDDFMYDSDAGYYSPSPGAFLFMLKDGEGRHSGVYQSTKWGVKDGRSAYAVYRGQGYGPCFGEGRDLHVVWNGTESAVRTGNQTYHAPTGSPFPELNGCRLVDVETFRVGPKPNTPTSSTKQEDHAVEDKTGPGAPVKTADDVRSFGDLVADSLMEEEKLLQEAANELSLAKARTMACATAVAAVYGPEVATGTEDDVVELNVRGTRMTTLRSTLRICPDSALAAWFNEEQWPVAEKDLDSNGRRIIDCKPSVFSKVLDVLRIAKRAAWARSEEGPVRNEKRRVKPRVTIKAGDCAAFEEFVDMYFPCCETFMMEHVDLLDDI</sequence>